<organism evidence="6 7">
    <name type="scientific">Microlunatus parietis</name>
    <dbReference type="NCBI Taxonomy" id="682979"/>
    <lineage>
        <taxon>Bacteria</taxon>
        <taxon>Bacillati</taxon>
        <taxon>Actinomycetota</taxon>
        <taxon>Actinomycetes</taxon>
        <taxon>Propionibacteriales</taxon>
        <taxon>Propionibacteriaceae</taxon>
        <taxon>Microlunatus</taxon>
    </lineage>
</organism>
<dbReference type="Pfam" id="PF11175">
    <property type="entry name" value="DUF2961"/>
    <property type="match status" value="1"/>
</dbReference>
<evidence type="ECO:0000313" key="6">
    <source>
        <dbReference type="EMBL" id="NYE73448.1"/>
    </source>
</evidence>
<evidence type="ECO:0000313" key="7">
    <source>
        <dbReference type="Proteomes" id="UP000569914"/>
    </source>
</evidence>
<dbReference type="CDD" id="cd00063">
    <property type="entry name" value="FN3"/>
    <property type="match status" value="1"/>
</dbReference>
<evidence type="ECO:0000256" key="2">
    <source>
        <dbReference type="ARBA" id="ARBA00023326"/>
    </source>
</evidence>
<proteinExistence type="predicted"/>
<dbReference type="InterPro" id="IPR036116">
    <property type="entry name" value="FN3_sf"/>
</dbReference>
<dbReference type="Gene3D" id="2.60.120.1390">
    <property type="match status" value="3"/>
</dbReference>
<dbReference type="Gene3D" id="2.60.120.260">
    <property type="entry name" value="Galactose-binding domain-like"/>
    <property type="match status" value="1"/>
</dbReference>
<dbReference type="PROSITE" id="PS50853">
    <property type="entry name" value="FN3"/>
    <property type="match status" value="1"/>
</dbReference>
<keyword evidence="4" id="KW-0732">Signal</keyword>
<name>A0A7Y9IB85_9ACTN</name>
<dbReference type="GO" id="GO:0000272">
    <property type="term" value="P:polysaccharide catabolic process"/>
    <property type="evidence" value="ECO:0007669"/>
    <property type="project" value="UniProtKB-KW"/>
</dbReference>
<feature type="signal peptide" evidence="4">
    <location>
        <begin position="1"/>
        <end position="29"/>
    </location>
</feature>
<dbReference type="InterPro" id="IPR021345">
    <property type="entry name" value="DUF2961"/>
</dbReference>
<feature type="region of interest" description="Disordered" evidence="3">
    <location>
        <begin position="277"/>
        <end position="296"/>
    </location>
</feature>
<dbReference type="Proteomes" id="UP000569914">
    <property type="component" value="Unassembled WGS sequence"/>
</dbReference>
<dbReference type="EMBL" id="JACCBU010000001">
    <property type="protein sequence ID" value="NYE73448.1"/>
    <property type="molecule type" value="Genomic_DNA"/>
</dbReference>
<evidence type="ECO:0000256" key="4">
    <source>
        <dbReference type="SAM" id="SignalP"/>
    </source>
</evidence>
<dbReference type="InterPro" id="IPR013783">
    <property type="entry name" value="Ig-like_fold"/>
</dbReference>
<protein>
    <recommendedName>
        <fullName evidence="5">Fibronectin type-III domain-containing protein</fullName>
    </recommendedName>
</protein>
<dbReference type="RefSeq" id="WP_179754945.1">
    <property type="nucleotide sequence ID" value="NZ_JACCBU010000001.1"/>
</dbReference>
<feature type="domain" description="Fibronectin type-III" evidence="5">
    <location>
        <begin position="726"/>
        <end position="820"/>
    </location>
</feature>
<gene>
    <name evidence="6" type="ORF">BKA15_004777</name>
</gene>
<keyword evidence="1" id="KW-0326">Glycosidase</keyword>
<sequence length="960" mass="102370">MPNSTRGLRRLTFVLVLMLVIGTAAPAAANPPTTTTRTKAAEAVRHGTVGWDTFRRLDRLAEIGRDAKALQFSSFDRTDGNNDGFEGTYSCLAETDAGCVIADHTGAGEITSIWFTRDGGDVSKTGKITIELDGETVVDAPLQDLVDGKLGAPFTYPLVANADQSSGGVYVKVPMPYRSRMKITTQHNPFFYHVNYRTFATADGIETFDPADQALDVIETLRAAGTADPKPEQPNPRTIDKITKIAPGASAVLAESDTAGALTGIKLKLPQLAVTPVDRTRTAPKKPSPSGLDPRKARWIRPDLRTAAATGETRLSDEILAKARLKITFDGEVTVDVPLGEFFGSGLGLYPVKSLMFGMDVKTRTLTAWWLMPYAGSARVELYNGTDTELRGAASSVAVSDDPGWAEQLADGTVGHFRATANREHATFGLDHLFLEATGTGRVVGVAQTVEGLIPTGNQRNYLEGDERLFVDGSASPDQHGTGTEDFYEGGWYFNRGTFSAPLTGNPSHELAGGGCEFDCTGLYRLLLADGIDFESMIRFGIEHGPGNDADAITGSTTFWYGSADRTLQWTDSLDVGDDTSETEHDYSAAAPGEVITATSRYEGIDGPAEPITLDGRATTGKISFTLAVAEDNRGVLLRRLSDQAEPYQTARVSVDGKDAGLWRQPLGNATRRWLDDSHPLPAALTAGKTSITVILEPTGDANWHAAAYQALSRRPAAPDTEDPGPVAGLTADAGESTAVTLSWTAATDDDYAPRYEVHASTTAGFTPSEDTLAGVSRGPGFVHAELDVRQTWYYRVRAVDAAGHAGPYSDQVSATTGDTLRIEAESLFADATATAPLQVQGNCCGVAWSGGAQLWFTPTSADQTVTLTFELATAGTYALTGAQTLASDYGINELILDGERLGEPFDAYNSPEVKISDPIAYGSRELAAGKHTLVLHVTGKNPDSTSYMAGLDYLQLVLS</sequence>
<comment type="caution">
    <text evidence="6">The sequence shown here is derived from an EMBL/GenBank/DDBJ whole genome shotgun (WGS) entry which is preliminary data.</text>
</comment>
<reference evidence="6 7" key="1">
    <citation type="submission" date="2020-07" db="EMBL/GenBank/DDBJ databases">
        <title>Sequencing the genomes of 1000 actinobacteria strains.</title>
        <authorList>
            <person name="Klenk H.-P."/>
        </authorList>
    </citation>
    <scope>NUCLEOTIDE SEQUENCE [LARGE SCALE GENOMIC DNA]</scope>
    <source>
        <strain evidence="6 7">DSM 22083</strain>
    </source>
</reference>
<evidence type="ECO:0000256" key="3">
    <source>
        <dbReference type="SAM" id="MobiDB-lite"/>
    </source>
</evidence>
<dbReference type="InterPro" id="IPR003961">
    <property type="entry name" value="FN3_dom"/>
</dbReference>
<feature type="chain" id="PRO_5030637409" description="Fibronectin type-III domain-containing protein" evidence="4">
    <location>
        <begin position="30"/>
        <end position="960"/>
    </location>
</feature>
<keyword evidence="2" id="KW-0624">Polysaccharide degradation</keyword>
<evidence type="ECO:0000259" key="5">
    <source>
        <dbReference type="PROSITE" id="PS50853"/>
    </source>
</evidence>
<accession>A0A7Y9IB85</accession>
<dbReference type="Gene3D" id="2.60.40.10">
    <property type="entry name" value="Immunoglobulins"/>
    <property type="match status" value="1"/>
</dbReference>
<dbReference type="CDD" id="cd02795">
    <property type="entry name" value="CBM6-CBM35-CBM36_like"/>
    <property type="match status" value="1"/>
</dbReference>
<evidence type="ECO:0000256" key="1">
    <source>
        <dbReference type="ARBA" id="ARBA00023295"/>
    </source>
</evidence>
<dbReference type="SUPFAM" id="SSF49265">
    <property type="entry name" value="Fibronectin type III"/>
    <property type="match status" value="1"/>
</dbReference>
<dbReference type="GO" id="GO:0016798">
    <property type="term" value="F:hydrolase activity, acting on glycosyl bonds"/>
    <property type="evidence" value="ECO:0007669"/>
    <property type="project" value="UniProtKB-KW"/>
</dbReference>
<keyword evidence="2" id="KW-0119">Carbohydrate metabolism</keyword>
<keyword evidence="7" id="KW-1185">Reference proteome</keyword>
<dbReference type="AlphaFoldDB" id="A0A7Y9IB85"/>
<keyword evidence="1" id="KW-0378">Hydrolase</keyword>